<dbReference type="InParanoid" id="A0A6J2MN74"/>
<keyword evidence="4" id="KW-1185">Reference proteome</keyword>
<dbReference type="KEGG" id="pdic:114507122"/>
<accession>A0A6J2MN74</accession>
<name>A0A6J2MN74_9CHIR</name>
<dbReference type="GO" id="GO:0003743">
    <property type="term" value="F:translation initiation factor activity"/>
    <property type="evidence" value="ECO:0007669"/>
    <property type="project" value="UniProtKB-KW"/>
</dbReference>
<evidence type="ECO:0000313" key="5">
    <source>
        <dbReference type="RefSeq" id="XP_028380921.1"/>
    </source>
</evidence>
<feature type="region of interest" description="Disordered" evidence="3">
    <location>
        <begin position="1"/>
        <end position="107"/>
    </location>
</feature>
<dbReference type="InterPro" id="IPR000637">
    <property type="entry name" value="HMGI/Y_DNA-bd_CS"/>
</dbReference>
<feature type="region of interest" description="Disordered" evidence="3">
    <location>
        <begin position="137"/>
        <end position="223"/>
    </location>
</feature>
<dbReference type="PROSITE" id="PS00354">
    <property type="entry name" value="HMGI_Y"/>
    <property type="match status" value="1"/>
</dbReference>
<proteinExistence type="predicted"/>
<feature type="compositionally biased region" description="Polar residues" evidence="3">
    <location>
        <begin position="36"/>
        <end position="46"/>
    </location>
</feature>
<feature type="compositionally biased region" description="Polar residues" evidence="3">
    <location>
        <begin position="240"/>
        <end position="250"/>
    </location>
</feature>
<evidence type="ECO:0000256" key="3">
    <source>
        <dbReference type="SAM" id="MobiDB-lite"/>
    </source>
</evidence>
<dbReference type="AlphaFoldDB" id="A0A6J2MN74"/>
<dbReference type="GO" id="GO:0005634">
    <property type="term" value="C:nucleus"/>
    <property type="evidence" value="ECO:0007669"/>
    <property type="project" value="UniProtKB-SubCell"/>
</dbReference>
<protein>
    <submittedName>
        <fullName evidence="5">Translation initiation factor IF-2</fullName>
    </submittedName>
</protein>
<evidence type="ECO:0000256" key="1">
    <source>
        <dbReference type="ARBA" id="ARBA00004123"/>
    </source>
</evidence>
<feature type="compositionally biased region" description="Pro residues" evidence="3">
    <location>
        <begin position="86"/>
        <end position="104"/>
    </location>
</feature>
<keyword evidence="2" id="KW-0539">Nucleus</keyword>
<dbReference type="Proteomes" id="UP000504628">
    <property type="component" value="Chromosome 3"/>
</dbReference>
<dbReference type="GeneID" id="114507122"/>
<keyword evidence="5" id="KW-0396">Initiation factor</keyword>
<reference evidence="5" key="1">
    <citation type="submission" date="2025-08" db="UniProtKB">
        <authorList>
            <consortium name="RefSeq"/>
        </authorList>
    </citation>
    <scope>IDENTIFICATION</scope>
    <source>
        <tissue evidence="5">Muscle</tissue>
    </source>
</reference>
<dbReference type="RefSeq" id="XP_028380921.1">
    <property type="nucleotide sequence ID" value="XM_028525120.1"/>
</dbReference>
<sequence>MKARAWAHLPAGRPAKSLPSRRGRHSGSGEHPPHTRVTSCFLSSDGVTRASPWCPESWPLPGVERKRPQTGRRQTPVSWRRCRSQPPGPRPPAPGPDPSSPSRPWPQACARRCQRCTVGSTTSERTVSLQLRALGAALPSPTEPRGSSQGRAARPAPTASFSGAPETEPSVPAHRIPNPPLSSISSAGTAHCRPELPPPLLAARGSGAGGPAECERRPSRGASHCRAHFNADRCGARSVPASTPALSAGQTRPSARTGAPRRPRGRPRAATYPQVRGLACGV</sequence>
<dbReference type="GO" id="GO:0006355">
    <property type="term" value="P:regulation of DNA-templated transcription"/>
    <property type="evidence" value="ECO:0007669"/>
    <property type="project" value="InterPro"/>
</dbReference>
<keyword evidence="5" id="KW-0648">Protein biosynthesis</keyword>
<gene>
    <name evidence="5" type="primary">LOC114507122</name>
</gene>
<evidence type="ECO:0000313" key="4">
    <source>
        <dbReference type="Proteomes" id="UP000504628"/>
    </source>
</evidence>
<feature type="region of interest" description="Disordered" evidence="3">
    <location>
        <begin position="236"/>
        <end position="271"/>
    </location>
</feature>
<evidence type="ECO:0000256" key="2">
    <source>
        <dbReference type="ARBA" id="ARBA00023242"/>
    </source>
</evidence>
<organism evidence="4 5">
    <name type="scientific">Phyllostomus discolor</name>
    <name type="common">pale spear-nosed bat</name>
    <dbReference type="NCBI Taxonomy" id="89673"/>
    <lineage>
        <taxon>Eukaryota</taxon>
        <taxon>Metazoa</taxon>
        <taxon>Chordata</taxon>
        <taxon>Craniata</taxon>
        <taxon>Vertebrata</taxon>
        <taxon>Euteleostomi</taxon>
        <taxon>Mammalia</taxon>
        <taxon>Eutheria</taxon>
        <taxon>Laurasiatheria</taxon>
        <taxon>Chiroptera</taxon>
        <taxon>Yangochiroptera</taxon>
        <taxon>Phyllostomidae</taxon>
        <taxon>Phyllostominae</taxon>
        <taxon>Phyllostomus</taxon>
    </lineage>
</organism>
<comment type="subcellular location">
    <subcellularLocation>
        <location evidence="1">Nucleus</location>
    </subcellularLocation>
</comment>